<keyword evidence="2" id="KW-0812">Transmembrane</keyword>
<dbReference type="PANTHER" id="PTHR33133:SF1">
    <property type="entry name" value="EXPRESSED PROTEIN-RELATED"/>
    <property type="match status" value="1"/>
</dbReference>
<feature type="transmembrane region" description="Helical" evidence="2">
    <location>
        <begin position="130"/>
        <end position="151"/>
    </location>
</feature>
<feature type="region of interest" description="Disordered" evidence="1">
    <location>
        <begin position="1"/>
        <end position="35"/>
    </location>
</feature>
<accession>A0AAV9AWS5</accession>
<protein>
    <submittedName>
        <fullName evidence="3">Uncharacterized protein</fullName>
    </submittedName>
</protein>
<evidence type="ECO:0000313" key="4">
    <source>
        <dbReference type="Proteomes" id="UP001179952"/>
    </source>
</evidence>
<feature type="transmembrane region" description="Helical" evidence="2">
    <location>
        <begin position="61"/>
        <end position="82"/>
    </location>
</feature>
<evidence type="ECO:0000256" key="2">
    <source>
        <dbReference type="SAM" id="Phobius"/>
    </source>
</evidence>
<name>A0AAV9AWS5_ACOGR</name>
<feature type="transmembrane region" description="Helical" evidence="2">
    <location>
        <begin position="302"/>
        <end position="324"/>
    </location>
</feature>
<feature type="compositionally biased region" description="Low complexity" evidence="1">
    <location>
        <begin position="7"/>
        <end position="27"/>
    </location>
</feature>
<evidence type="ECO:0000256" key="1">
    <source>
        <dbReference type="SAM" id="MobiDB-lite"/>
    </source>
</evidence>
<keyword evidence="2" id="KW-0472">Membrane</keyword>
<sequence length="358" mass="38919">MEVTIASDSPTSKSPPSSRTPRSVNSPHQRHRHRHRLPHAMSALEILRETIRILRADPVRFLSLAAFLIGPVSAVYLTNFLLSRSLTRRLSFRLLVVSSSVGLLPSWPFLRRACHHLSGTVVSAAFCAPLFGSILLTAKAAVVYSIAHAYAGKDFETVKLFPLIFDIRRRLLSTFLCVCVANICCLALFIALLFIACNAFALMAFPPDVIAYVAFVVVFAFFMAFALTTIVCNLATVISVLEAASGARAFLRSLDLVRGQTQAGLLIFLGSTIGMNCVEGLFEHRVKTLSYGDGSSRIWEGPLLVGMYSFVVLIDSMMSAVFYFTCRSSSLGGTSDEDDGGHSLLEAKAGSPLLVEGQ</sequence>
<dbReference type="PANTHER" id="PTHR33133">
    <property type="entry name" value="OS08G0107100 PROTEIN-RELATED"/>
    <property type="match status" value="1"/>
</dbReference>
<organism evidence="3 4">
    <name type="scientific">Acorus gramineus</name>
    <name type="common">Dwarf sweet flag</name>
    <dbReference type="NCBI Taxonomy" id="55184"/>
    <lineage>
        <taxon>Eukaryota</taxon>
        <taxon>Viridiplantae</taxon>
        <taxon>Streptophyta</taxon>
        <taxon>Embryophyta</taxon>
        <taxon>Tracheophyta</taxon>
        <taxon>Spermatophyta</taxon>
        <taxon>Magnoliopsida</taxon>
        <taxon>Liliopsida</taxon>
        <taxon>Acoraceae</taxon>
        <taxon>Acorus</taxon>
    </lineage>
</organism>
<gene>
    <name evidence="3" type="ORF">QJS04_geneDACA006879</name>
</gene>
<evidence type="ECO:0000313" key="3">
    <source>
        <dbReference type="EMBL" id="KAK1268631.1"/>
    </source>
</evidence>
<feature type="transmembrane region" description="Helical" evidence="2">
    <location>
        <begin position="263"/>
        <end position="282"/>
    </location>
</feature>
<proteinExistence type="predicted"/>
<comment type="caution">
    <text evidence="3">The sequence shown here is derived from an EMBL/GenBank/DDBJ whole genome shotgun (WGS) entry which is preliminary data.</text>
</comment>
<feature type="transmembrane region" description="Helical" evidence="2">
    <location>
        <begin position="171"/>
        <end position="203"/>
    </location>
</feature>
<dbReference type="Proteomes" id="UP001179952">
    <property type="component" value="Unassembled WGS sequence"/>
</dbReference>
<keyword evidence="4" id="KW-1185">Reference proteome</keyword>
<feature type="transmembrane region" description="Helical" evidence="2">
    <location>
        <begin position="209"/>
        <end position="242"/>
    </location>
</feature>
<reference evidence="3" key="1">
    <citation type="journal article" date="2023" name="Nat. Commun.">
        <title>Diploid and tetraploid genomes of Acorus and the evolution of monocots.</title>
        <authorList>
            <person name="Ma L."/>
            <person name="Liu K.W."/>
            <person name="Li Z."/>
            <person name="Hsiao Y.Y."/>
            <person name="Qi Y."/>
            <person name="Fu T."/>
            <person name="Tang G.D."/>
            <person name="Zhang D."/>
            <person name="Sun W.H."/>
            <person name="Liu D.K."/>
            <person name="Li Y."/>
            <person name="Chen G.Z."/>
            <person name="Liu X.D."/>
            <person name="Liao X.Y."/>
            <person name="Jiang Y.T."/>
            <person name="Yu X."/>
            <person name="Hao Y."/>
            <person name="Huang J."/>
            <person name="Zhao X.W."/>
            <person name="Ke S."/>
            <person name="Chen Y.Y."/>
            <person name="Wu W.L."/>
            <person name="Hsu J.L."/>
            <person name="Lin Y.F."/>
            <person name="Huang M.D."/>
            <person name="Li C.Y."/>
            <person name="Huang L."/>
            <person name="Wang Z.W."/>
            <person name="Zhao X."/>
            <person name="Zhong W.Y."/>
            <person name="Peng D.H."/>
            <person name="Ahmad S."/>
            <person name="Lan S."/>
            <person name="Zhang J.S."/>
            <person name="Tsai W.C."/>
            <person name="Van de Peer Y."/>
            <person name="Liu Z.J."/>
        </authorList>
    </citation>
    <scope>NUCLEOTIDE SEQUENCE</scope>
    <source>
        <strain evidence="3">SCP</strain>
    </source>
</reference>
<dbReference type="EMBL" id="JAUJYN010000006">
    <property type="protein sequence ID" value="KAK1268631.1"/>
    <property type="molecule type" value="Genomic_DNA"/>
</dbReference>
<reference evidence="3" key="2">
    <citation type="submission" date="2023-06" db="EMBL/GenBank/DDBJ databases">
        <authorList>
            <person name="Ma L."/>
            <person name="Liu K.-W."/>
            <person name="Li Z."/>
            <person name="Hsiao Y.-Y."/>
            <person name="Qi Y."/>
            <person name="Fu T."/>
            <person name="Tang G."/>
            <person name="Zhang D."/>
            <person name="Sun W.-H."/>
            <person name="Liu D.-K."/>
            <person name="Li Y."/>
            <person name="Chen G.-Z."/>
            <person name="Liu X.-D."/>
            <person name="Liao X.-Y."/>
            <person name="Jiang Y.-T."/>
            <person name="Yu X."/>
            <person name="Hao Y."/>
            <person name="Huang J."/>
            <person name="Zhao X.-W."/>
            <person name="Ke S."/>
            <person name="Chen Y.-Y."/>
            <person name="Wu W.-L."/>
            <person name="Hsu J.-L."/>
            <person name="Lin Y.-F."/>
            <person name="Huang M.-D."/>
            <person name="Li C.-Y."/>
            <person name="Huang L."/>
            <person name="Wang Z.-W."/>
            <person name="Zhao X."/>
            <person name="Zhong W.-Y."/>
            <person name="Peng D.-H."/>
            <person name="Ahmad S."/>
            <person name="Lan S."/>
            <person name="Zhang J.-S."/>
            <person name="Tsai W.-C."/>
            <person name="Van De Peer Y."/>
            <person name="Liu Z.-J."/>
        </authorList>
    </citation>
    <scope>NUCLEOTIDE SEQUENCE</scope>
    <source>
        <strain evidence="3">SCP</strain>
        <tissue evidence="3">Leaves</tissue>
    </source>
</reference>
<feature type="transmembrane region" description="Helical" evidence="2">
    <location>
        <begin position="94"/>
        <end position="110"/>
    </location>
</feature>
<dbReference type="AlphaFoldDB" id="A0AAV9AWS5"/>
<keyword evidence="2" id="KW-1133">Transmembrane helix</keyword>